<evidence type="ECO:0000256" key="2">
    <source>
        <dbReference type="ARBA" id="ARBA00022448"/>
    </source>
</evidence>
<accession>A0A1I3XG67</accession>
<dbReference type="PANTHER" id="PTHR30069:SF39">
    <property type="entry name" value="BLL6183 PROTEIN"/>
    <property type="match status" value="1"/>
</dbReference>
<dbReference type="GO" id="GO:0009279">
    <property type="term" value="C:cell outer membrane"/>
    <property type="evidence" value="ECO:0007669"/>
    <property type="project" value="UniProtKB-SubCell"/>
</dbReference>
<feature type="domain" description="TonB-dependent receptor plug" evidence="12">
    <location>
        <begin position="55"/>
        <end position="165"/>
    </location>
</feature>
<dbReference type="InterPro" id="IPR036942">
    <property type="entry name" value="Beta-barrel_TonB_sf"/>
</dbReference>
<dbReference type="Gene3D" id="2.170.130.10">
    <property type="entry name" value="TonB-dependent receptor, plug domain"/>
    <property type="match status" value="1"/>
</dbReference>
<comment type="subcellular location">
    <subcellularLocation>
        <location evidence="1 8">Cell outer membrane</location>
        <topology evidence="1 8">Multi-pass membrane protein</topology>
    </subcellularLocation>
</comment>
<keyword evidence="7 8" id="KW-0998">Cell outer membrane</keyword>
<feature type="signal peptide" evidence="10">
    <location>
        <begin position="1"/>
        <end position="27"/>
    </location>
</feature>
<evidence type="ECO:0000256" key="4">
    <source>
        <dbReference type="ARBA" id="ARBA00022692"/>
    </source>
</evidence>
<keyword evidence="10" id="KW-0732">Signal</keyword>
<organism evidence="13 14">
    <name type="scientific">Methylocapsa palsarum</name>
    <dbReference type="NCBI Taxonomy" id="1612308"/>
    <lineage>
        <taxon>Bacteria</taxon>
        <taxon>Pseudomonadati</taxon>
        <taxon>Pseudomonadota</taxon>
        <taxon>Alphaproteobacteria</taxon>
        <taxon>Hyphomicrobiales</taxon>
        <taxon>Beijerinckiaceae</taxon>
        <taxon>Methylocapsa</taxon>
    </lineage>
</organism>
<keyword evidence="14" id="KW-1185">Reference proteome</keyword>
<comment type="similarity">
    <text evidence="8 9">Belongs to the TonB-dependent receptor family.</text>
</comment>
<dbReference type="InterPro" id="IPR039426">
    <property type="entry name" value="TonB-dep_rcpt-like"/>
</dbReference>
<feature type="chain" id="PRO_5011693366" evidence="10">
    <location>
        <begin position="28"/>
        <end position="800"/>
    </location>
</feature>
<reference evidence="13 14" key="1">
    <citation type="submission" date="2016-10" db="EMBL/GenBank/DDBJ databases">
        <authorList>
            <person name="de Groot N.N."/>
        </authorList>
    </citation>
    <scope>NUCLEOTIDE SEQUENCE [LARGE SCALE GENOMIC DNA]</scope>
    <source>
        <strain evidence="13 14">NE2</strain>
    </source>
</reference>
<keyword evidence="5 9" id="KW-0798">TonB box</keyword>
<feature type="domain" description="TonB-dependent receptor-like beta-barrel" evidence="11">
    <location>
        <begin position="321"/>
        <end position="751"/>
    </location>
</feature>
<name>A0A1I3XG67_9HYPH</name>
<dbReference type="SUPFAM" id="SSF56935">
    <property type="entry name" value="Porins"/>
    <property type="match status" value="1"/>
</dbReference>
<evidence type="ECO:0000256" key="3">
    <source>
        <dbReference type="ARBA" id="ARBA00022452"/>
    </source>
</evidence>
<dbReference type="Pfam" id="PF00593">
    <property type="entry name" value="TonB_dep_Rec_b-barrel"/>
    <property type="match status" value="1"/>
</dbReference>
<evidence type="ECO:0000259" key="12">
    <source>
        <dbReference type="Pfam" id="PF07715"/>
    </source>
</evidence>
<dbReference type="OrthoDB" id="8428213at2"/>
<keyword evidence="2 8" id="KW-0813">Transport</keyword>
<dbReference type="InterPro" id="IPR012910">
    <property type="entry name" value="Plug_dom"/>
</dbReference>
<keyword evidence="3 8" id="KW-1134">Transmembrane beta strand</keyword>
<dbReference type="PANTHER" id="PTHR30069">
    <property type="entry name" value="TONB-DEPENDENT OUTER MEMBRANE RECEPTOR"/>
    <property type="match status" value="1"/>
</dbReference>
<evidence type="ECO:0000313" key="13">
    <source>
        <dbReference type="EMBL" id="SFK18502.1"/>
    </source>
</evidence>
<keyword evidence="4 8" id="KW-0812">Transmembrane</keyword>
<dbReference type="Gene3D" id="2.40.170.20">
    <property type="entry name" value="TonB-dependent receptor, beta-barrel domain"/>
    <property type="match status" value="1"/>
</dbReference>
<evidence type="ECO:0000256" key="5">
    <source>
        <dbReference type="ARBA" id="ARBA00023077"/>
    </source>
</evidence>
<evidence type="ECO:0000256" key="6">
    <source>
        <dbReference type="ARBA" id="ARBA00023136"/>
    </source>
</evidence>
<evidence type="ECO:0000259" key="11">
    <source>
        <dbReference type="Pfam" id="PF00593"/>
    </source>
</evidence>
<dbReference type="STRING" id="1612308.SAMN05444581_103104"/>
<evidence type="ECO:0000256" key="10">
    <source>
        <dbReference type="SAM" id="SignalP"/>
    </source>
</evidence>
<dbReference type="AlphaFoldDB" id="A0A1I3XG67"/>
<dbReference type="InterPro" id="IPR037066">
    <property type="entry name" value="Plug_dom_sf"/>
</dbReference>
<protein>
    <submittedName>
        <fullName evidence="13">Iron complex outermembrane recepter protein</fullName>
    </submittedName>
</protein>
<gene>
    <name evidence="13" type="ORF">SAMN05444581_103104</name>
</gene>
<dbReference type="RefSeq" id="WP_091679245.1">
    <property type="nucleotide sequence ID" value="NZ_FOSN01000003.1"/>
</dbReference>
<evidence type="ECO:0000313" key="14">
    <source>
        <dbReference type="Proteomes" id="UP000198755"/>
    </source>
</evidence>
<dbReference type="GO" id="GO:0015344">
    <property type="term" value="F:siderophore uptake transmembrane transporter activity"/>
    <property type="evidence" value="ECO:0007669"/>
    <property type="project" value="TreeGrafter"/>
</dbReference>
<dbReference type="EMBL" id="FOSN01000003">
    <property type="protein sequence ID" value="SFK18502.1"/>
    <property type="molecule type" value="Genomic_DNA"/>
</dbReference>
<dbReference type="GO" id="GO:0044718">
    <property type="term" value="P:siderophore transmembrane transport"/>
    <property type="evidence" value="ECO:0007669"/>
    <property type="project" value="TreeGrafter"/>
</dbReference>
<dbReference type="Proteomes" id="UP000198755">
    <property type="component" value="Unassembled WGS sequence"/>
</dbReference>
<evidence type="ECO:0000256" key="1">
    <source>
        <dbReference type="ARBA" id="ARBA00004571"/>
    </source>
</evidence>
<sequence>MRRELHLSTISTLSGVFCLCASAPAFAQTAAPFELPEVSAIATTPVPGPGEDRDKFPSSSQTITAPDFARTRSPNVTDAIDQRTPGVFVDDINGNPFSQELQYRGFFASPQQGTPQGLAVYQNGIRINEAFGDTVNWDLIPPQAIRRTDVFTGNPIFGLNALGGAINIEMKNGFNWQGLEAQVLGGSYGRVSGLFEYGKQIDNYSVYVTADTARDGGWRYFSPSWLARAYGDVGYRSQDAELHLIASGAASRLGVIGPTPVELLSPDIRNVFTSPQTTANEAGSLALTGRFDIVPHWSLSSNFYLRTFKQTHTDGNDADVQDCGSNNLPNDFAGSLCLSDDGFPSVANGNGFVILDQHGNPISFSGNTVYGTIDRTFTHSTTAGAAVQATNKDQILGHDNYLVVGGSVDASFFSFSANSTLGVINPNFVVSPDGSFPGAGATIETLGRIGYVPTFLTGTTTYWGLFALDTFNLTPELALTAGARLNVANIDTNDAGGLSPELNSANTFTRVNPVAGLTYKILPGVSAYASYSEANRAPTPLELDCASKIQPCLLANSLVADPPLQQVVSHTVEAGLRGTSHVLTDGRIDWKAGFFRTNVSNDIISLASTITGRGYYANVPGTLRQGVEAGVEFHSGDWLAYLNYSYVDATYRFSGALASPNNPFADADGNIFVTPGNRIPGIPSQQIKFGADYSFTPQFKLGGDVRIVGTQYFIGDDSNQNSKLPAFWVANLHASYQVSEHFQIFGLINNLFNNHSATYGTFFDTGTGAQNAVATNFTTDARTITPMQPLSLYAGFKVTF</sequence>
<evidence type="ECO:0000256" key="8">
    <source>
        <dbReference type="PROSITE-ProRule" id="PRU01360"/>
    </source>
</evidence>
<dbReference type="Pfam" id="PF07715">
    <property type="entry name" value="Plug"/>
    <property type="match status" value="1"/>
</dbReference>
<proteinExistence type="inferred from homology"/>
<evidence type="ECO:0000256" key="7">
    <source>
        <dbReference type="ARBA" id="ARBA00023237"/>
    </source>
</evidence>
<dbReference type="InterPro" id="IPR000531">
    <property type="entry name" value="Beta-barrel_TonB"/>
</dbReference>
<keyword evidence="6 8" id="KW-0472">Membrane</keyword>
<evidence type="ECO:0000256" key="9">
    <source>
        <dbReference type="RuleBase" id="RU003357"/>
    </source>
</evidence>
<dbReference type="PROSITE" id="PS52016">
    <property type="entry name" value="TONB_DEPENDENT_REC_3"/>
    <property type="match status" value="1"/>
</dbReference>